<proteinExistence type="predicted"/>
<dbReference type="InterPro" id="IPR027417">
    <property type="entry name" value="P-loop_NTPase"/>
</dbReference>
<dbReference type="EMBL" id="NXIE01000001">
    <property type="protein sequence ID" value="RXK14216.1"/>
    <property type="molecule type" value="Genomic_DNA"/>
</dbReference>
<dbReference type="SUPFAM" id="SSF52540">
    <property type="entry name" value="P-loop containing nucleoside triphosphate hydrolases"/>
    <property type="match status" value="1"/>
</dbReference>
<dbReference type="InterPro" id="IPR003593">
    <property type="entry name" value="AAA+_ATPase"/>
</dbReference>
<evidence type="ECO:0000313" key="5">
    <source>
        <dbReference type="EMBL" id="RXK14216.1"/>
    </source>
</evidence>
<dbReference type="Gene3D" id="3.40.50.300">
    <property type="entry name" value="P-loop containing nucleotide triphosphate hydrolases"/>
    <property type="match status" value="1"/>
</dbReference>
<dbReference type="GO" id="GO:0042626">
    <property type="term" value="F:ATPase-coupled transmembrane transporter activity"/>
    <property type="evidence" value="ECO:0007669"/>
    <property type="project" value="TreeGrafter"/>
</dbReference>
<dbReference type="CDD" id="cd03225">
    <property type="entry name" value="ABC_cobalt_CbiO_domain1"/>
    <property type="match status" value="1"/>
</dbReference>
<accession>A0A4V1M1K7</accession>
<dbReference type="InterPro" id="IPR017871">
    <property type="entry name" value="ABC_transporter-like_CS"/>
</dbReference>
<evidence type="ECO:0000256" key="2">
    <source>
        <dbReference type="ARBA" id="ARBA00022741"/>
    </source>
</evidence>
<dbReference type="InterPro" id="IPR015856">
    <property type="entry name" value="ABC_transpr_CbiO/EcfA_su"/>
</dbReference>
<dbReference type="AlphaFoldDB" id="A0A4V1M1K7"/>
<dbReference type="PROSITE" id="PS00211">
    <property type="entry name" value="ABC_TRANSPORTER_1"/>
    <property type="match status" value="1"/>
</dbReference>
<dbReference type="InterPro" id="IPR003439">
    <property type="entry name" value="ABC_transporter-like_ATP-bd"/>
</dbReference>
<dbReference type="GO" id="GO:0005524">
    <property type="term" value="F:ATP binding"/>
    <property type="evidence" value="ECO:0007669"/>
    <property type="project" value="UniProtKB-KW"/>
</dbReference>
<gene>
    <name evidence="5" type="ORF">CP965_01855</name>
</gene>
<dbReference type="GO" id="GO:0043190">
    <property type="term" value="C:ATP-binding cassette (ABC) transporter complex"/>
    <property type="evidence" value="ECO:0007669"/>
    <property type="project" value="TreeGrafter"/>
</dbReference>
<feature type="domain" description="ABC transporter" evidence="4">
    <location>
        <begin position="3"/>
        <end position="215"/>
    </location>
</feature>
<evidence type="ECO:0000259" key="4">
    <source>
        <dbReference type="PROSITE" id="PS50893"/>
    </source>
</evidence>
<protein>
    <submittedName>
        <fullName evidence="5">Cobalt ABC transporter ATP-binding protein</fullName>
    </submittedName>
</protein>
<keyword evidence="3 5" id="KW-0067">ATP-binding</keyword>
<name>A0A4V1M1K7_9BACT</name>
<keyword evidence="6" id="KW-1185">Reference proteome</keyword>
<evidence type="ECO:0000256" key="1">
    <source>
        <dbReference type="ARBA" id="ARBA00022448"/>
    </source>
</evidence>
<dbReference type="RefSeq" id="WP_129060327.1">
    <property type="nucleotide sequence ID" value="NZ_NXIE01000001.1"/>
</dbReference>
<dbReference type="Proteomes" id="UP000289718">
    <property type="component" value="Unassembled WGS sequence"/>
</dbReference>
<dbReference type="PANTHER" id="PTHR43553">
    <property type="entry name" value="HEAVY METAL TRANSPORTER"/>
    <property type="match status" value="1"/>
</dbReference>
<comment type="caution">
    <text evidence="5">The sequence shown here is derived from an EMBL/GenBank/DDBJ whole genome shotgun (WGS) entry which is preliminary data.</text>
</comment>
<evidence type="ECO:0000256" key="3">
    <source>
        <dbReference type="ARBA" id="ARBA00022840"/>
    </source>
</evidence>
<evidence type="ECO:0000313" key="6">
    <source>
        <dbReference type="Proteomes" id="UP000289718"/>
    </source>
</evidence>
<dbReference type="OrthoDB" id="5515229at2"/>
<dbReference type="Pfam" id="PF00005">
    <property type="entry name" value="ABC_tran"/>
    <property type="match status" value="1"/>
</dbReference>
<sequence length="215" mass="24609">MSIILNNIKTHCFKDINLELKDNEKIAILGENGVGKTTLLRTILGLVDFEGQIDILQKSMKVEKDFNSIYSEVAYLFQDSDDSFLTSSVLEEIAFNLYNKTDNYDFSIKKALELLEEFNISQLKEKIPIKLSGGQKRVVAFCACILSNPKILLLDEPLNDLDEKMKKRVEEKILLYKGSVVLIAHDLEFAKRVCKKIYRLEKDGLILLKAEDEKI</sequence>
<keyword evidence="2" id="KW-0547">Nucleotide-binding</keyword>
<reference evidence="5 6" key="1">
    <citation type="submission" date="2017-09" db="EMBL/GenBank/DDBJ databases">
        <title>Genomics of the genus Arcobacter.</title>
        <authorList>
            <person name="Perez-Cataluna A."/>
            <person name="Figueras M.J."/>
            <person name="Salas-Masso N."/>
        </authorList>
    </citation>
    <scope>NUCLEOTIDE SEQUENCE [LARGE SCALE GENOMIC DNA]</scope>
    <source>
        <strain evidence="5 6">F156-34</strain>
    </source>
</reference>
<dbReference type="InterPro" id="IPR050095">
    <property type="entry name" value="ECF_ABC_transporter_ATP-bd"/>
</dbReference>
<dbReference type="SMART" id="SM00382">
    <property type="entry name" value="AAA"/>
    <property type="match status" value="1"/>
</dbReference>
<dbReference type="GO" id="GO:0016887">
    <property type="term" value="F:ATP hydrolysis activity"/>
    <property type="evidence" value="ECO:0007669"/>
    <property type="project" value="InterPro"/>
</dbReference>
<dbReference type="PROSITE" id="PS50893">
    <property type="entry name" value="ABC_TRANSPORTER_2"/>
    <property type="match status" value="1"/>
</dbReference>
<keyword evidence="1" id="KW-0813">Transport</keyword>
<organism evidence="5 6">
    <name type="scientific">Halarcobacter mediterraneus</name>
    <dbReference type="NCBI Taxonomy" id="2023153"/>
    <lineage>
        <taxon>Bacteria</taxon>
        <taxon>Pseudomonadati</taxon>
        <taxon>Campylobacterota</taxon>
        <taxon>Epsilonproteobacteria</taxon>
        <taxon>Campylobacterales</taxon>
        <taxon>Arcobacteraceae</taxon>
        <taxon>Halarcobacter</taxon>
    </lineage>
</organism>